<dbReference type="InterPro" id="IPR016181">
    <property type="entry name" value="Acyl_CoA_acyltransferase"/>
</dbReference>
<dbReference type="PROSITE" id="PS51186">
    <property type="entry name" value="GNAT"/>
    <property type="match status" value="1"/>
</dbReference>
<gene>
    <name evidence="2" type="ORF">GCM10009858_40550</name>
</gene>
<accession>A0ABP5ZJM5</accession>
<dbReference type="CDD" id="cd04301">
    <property type="entry name" value="NAT_SF"/>
    <property type="match status" value="1"/>
</dbReference>
<feature type="domain" description="N-acetyltransferase" evidence="1">
    <location>
        <begin position="4"/>
        <end position="158"/>
    </location>
</feature>
<evidence type="ECO:0000259" key="1">
    <source>
        <dbReference type="PROSITE" id="PS51186"/>
    </source>
</evidence>
<proteinExistence type="predicted"/>
<evidence type="ECO:0000313" key="3">
    <source>
        <dbReference type="Proteomes" id="UP001500730"/>
    </source>
</evidence>
<dbReference type="RefSeq" id="WP_344256898.1">
    <property type="nucleotide sequence ID" value="NZ_BAAARE010000023.1"/>
</dbReference>
<organism evidence="2 3">
    <name type="scientific">Terrabacter carboxydivorans</name>
    <dbReference type="NCBI Taxonomy" id="619730"/>
    <lineage>
        <taxon>Bacteria</taxon>
        <taxon>Bacillati</taxon>
        <taxon>Actinomycetota</taxon>
        <taxon>Actinomycetes</taxon>
        <taxon>Micrococcales</taxon>
        <taxon>Intrasporangiaceae</taxon>
        <taxon>Terrabacter</taxon>
    </lineage>
</organism>
<dbReference type="Gene3D" id="3.40.630.30">
    <property type="match status" value="1"/>
</dbReference>
<dbReference type="InterPro" id="IPR000182">
    <property type="entry name" value="GNAT_dom"/>
</dbReference>
<name>A0ABP5ZJM5_9MICO</name>
<evidence type="ECO:0000313" key="2">
    <source>
        <dbReference type="EMBL" id="GAA2498088.1"/>
    </source>
</evidence>
<keyword evidence="3" id="KW-1185">Reference proteome</keyword>
<protein>
    <submittedName>
        <fullName evidence="2">GNAT family N-acetyltransferase</fullName>
    </submittedName>
</protein>
<dbReference type="Proteomes" id="UP001500730">
    <property type="component" value="Unassembled WGS sequence"/>
</dbReference>
<reference evidence="3" key="1">
    <citation type="journal article" date="2019" name="Int. J. Syst. Evol. Microbiol.">
        <title>The Global Catalogue of Microorganisms (GCM) 10K type strain sequencing project: providing services to taxonomists for standard genome sequencing and annotation.</title>
        <authorList>
            <consortium name="The Broad Institute Genomics Platform"/>
            <consortium name="The Broad Institute Genome Sequencing Center for Infectious Disease"/>
            <person name="Wu L."/>
            <person name="Ma J."/>
        </authorList>
    </citation>
    <scope>NUCLEOTIDE SEQUENCE [LARGE SCALE GENOMIC DNA]</scope>
    <source>
        <strain evidence="3">JCM 16259</strain>
    </source>
</reference>
<dbReference type="EMBL" id="BAAARE010000023">
    <property type="protein sequence ID" value="GAA2498088.1"/>
    <property type="molecule type" value="Genomic_DNA"/>
</dbReference>
<comment type="caution">
    <text evidence="2">The sequence shown here is derived from an EMBL/GenBank/DDBJ whole genome shotgun (WGS) entry which is preliminary data.</text>
</comment>
<sequence length="158" mass="17052">MSGWTTRRATAADAEAVVELRALMFSAMGVPGVDEPGWQRAAVRWFERALGGRDACVVLAEDADGRVVAGAMGGLRFETPSPVNPNGVWGLVNNVATRPEARRRGLARACVVGVLDWLREETEATVVELFATGEGASLYEDLGFVPTAWPAMRLRLPR</sequence>
<dbReference type="SUPFAM" id="SSF55729">
    <property type="entry name" value="Acyl-CoA N-acyltransferases (Nat)"/>
    <property type="match status" value="1"/>
</dbReference>
<dbReference type="Pfam" id="PF00583">
    <property type="entry name" value="Acetyltransf_1"/>
    <property type="match status" value="1"/>
</dbReference>